<dbReference type="PANTHER" id="PTHR43876">
    <property type="entry name" value="UBIQUINONE BIOSYNTHESIS MONOOXYGENASE COQ6, MITOCHONDRIAL"/>
    <property type="match status" value="1"/>
</dbReference>
<dbReference type="Proteomes" id="UP000198651">
    <property type="component" value="Chromosome I"/>
</dbReference>
<dbReference type="EMBL" id="LN906597">
    <property type="protein sequence ID" value="CUT16942.1"/>
    <property type="molecule type" value="Genomic_DNA"/>
</dbReference>
<dbReference type="SUPFAM" id="SSF51905">
    <property type="entry name" value="FAD/NAD(P)-binding domain"/>
    <property type="match status" value="1"/>
</dbReference>
<dbReference type="GO" id="GO:0071949">
    <property type="term" value="F:FAD binding"/>
    <property type="evidence" value="ECO:0007669"/>
    <property type="project" value="InterPro"/>
</dbReference>
<dbReference type="RefSeq" id="WP_092342494.1">
    <property type="nucleotide sequence ID" value="NZ_FLSL01000084.1"/>
</dbReference>
<gene>
    <name evidence="2" type="ORF">Ark11_0082</name>
</gene>
<dbReference type="OrthoDB" id="9769565at2"/>
<sequence length="379" mass="42509">MSKKSDVIIIGTGFVGLWASVVLSQQGLSVTIVDKNPLKDMSFSGPSNVFSLTDSVYLSLLRHGVDVPASPVRIMRVGTVENFPSLSWGDYGSFRPLAWTVKSDDLWTSLLNKVRTSDRIAQSVFSPSRCFISRESIKLVDDYGLSAEADVSLAADGSYSWLRRYLGVCCLRNNQFLPAKTAVFSIKWAGQDLFTANQWFGDDFGVIAFLPSAVPEEATVVWSLPANHFIWQEDNPSWSEYICHFLNIDPSSLIVSGDVCCYDIEEYTTPMVSQRSIFLGNAASSIHPLAGQALNTGFRCVLRLSEMWKNRPSFRPLYDPVILRAYARQSELEVRKWSLITRSVWYASSNRFSLSAFSCVLSMTDRLVFVKNWLTRCAQ</sequence>
<dbReference type="InterPro" id="IPR036188">
    <property type="entry name" value="FAD/NAD-bd_sf"/>
</dbReference>
<evidence type="ECO:0000313" key="2">
    <source>
        <dbReference type="EMBL" id="CUT16942.1"/>
    </source>
</evidence>
<keyword evidence="3" id="KW-1185">Reference proteome</keyword>
<dbReference type="PRINTS" id="PR00420">
    <property type="entry name" value="RNGMNOXGNASE"/>
</dbReference>
<evidence type="ECO:0000313" key="3">
    <source>
        <dbReference type="Proteomes" id="UP000198651"/>
    </source>
</evidence>
<dbReference type="PANTHER" id="PTHR43876:SF7">
    <property type="entry name" value="UBIQUINONE BIOSYNTHESIS MONOOXYGENASE COQ6, MITOCHONDRIAL"/>
    <property type="match status" value="1"/>
</dbReference>
<proteinExistence type="predicted"/>
<evidence type="ECO:0000259" key="1">
    <source>
        <dbReference type="Pfam" id="PF01494"/>
    </source>
</evidence>
<organism evidence="2 3">
    <name type="scientific">Candidatus Ichthyocystis hellenicum</name>
    <dbReference type="NCBI Taxonomy" id="1561003"/>
    <lineage>
        <taxon>Bacteria</taxon>
        <taxon>Pseudomonadati</taxon>
        <taxon>Pseudomonadota</taxon>
        <taxon>Betaproteobacteria</taxon>
        <taxon>Burkholderiales</taxon>
        <taxon>Candidatus Ichthyocystis</taxon>
    </lineage>
</organism>
<dbReference type="Pfam" id="PF01494">
    <property type="entry name" value="FAD_binding_3"/>
    <property type="match status" value="1"/>
</dbReference>
<dbReference type="AlphaFoldDB" id="A0A0S4LZM3"/>
<dbReference type="Gene3D" id="3.50.50.60">
    <property type="entry name" value="FAD/NAD(P)-binding domain"/>
    <property type="match status" value="2"/>
</dbReference>
<dbReference type="STRING" id="1561003.Ark11_0082"/>
<reference evidence="3" key="1">
    <citation type="submission" date="2015-11" db="EMBL/GenBank/DDBJ databases">
        <authorList>
            <person name="Seth-Smith H.M.B."/>
        </authorList>
    </citation>
    <scope>NUCLEOTIDE SEQUENCE [LARGE SCALE GENOMIC DNA]</scope>
    <source>
        <strain evidence="3">2013Ark11</strain>
    </source>
</reference>
<dbReference type="InterPro" id="IPR002938">
    <property type="entry name" value="FAD-bd"/>
</dbReference>
<accession>A0A0S4LZM3</accession>
<feature type="domain" description="FAD-binding" evidence="1">
    <location>
        <begin position="5"/>
        <end position="36"/>
    </location>
</feature>
<protein>
    <submittedName>
        <fullName evidence="2">Putative FAD dependent oxidoreductase</fullName>
    </submittedName>
</protein>
<dbReference type="InterPro" id="IPR051205">
    <property type="entry name" value="UbiH/COQ6_monooxygenase"/>
</dbReference>
<name>A0A0S4LZM3_9BURK</name>